<dbReference type="InterPro" id="IPR003591">
    <property type="entry name" value="Leu-rich_rpt_typical-subtyp"/>
</dbReference>
<organism evidence="4 5">
    <name type="scientific">Neocallimastix californiae</name>
    <dbReference type="NCBI Taxonomy" id="1754190"/>
    <lineage>
        <taxon>Eukaryota</taxon>
        <taxon>Fungi</taxon>
        <taxon>Fungi incertae sedis</taxon>
        <taxon>Chytridiomycota</taxon>
        <taxon>Chytridiomycota incertae sedis</taxon>
        <taxon>Neocallimastigomycetes</taxon>
        <taxon>Neocallimastigales</taxon>
        <taxon>Neocallimastigaceae</taxon>
        <taxon>Neocallimastix</taxon>
    </lineage>
</organism>
<dbReference type="InterPro" id="IPR050216">
    <property type="entry name" value="LRR_domain-containing"/>
</dbReference>
<dbReference type="Proteomes" id="UP000193920">
    <property type="component" value="Unassembled WGS sequence"/>
</dbReference>
<dbReference type="OrthoDB" id="2151115at2759"/>
<dbReference type="Pfam" id="PF00560">
    <property type="entry name" value="LRR_1"/>
    <property type="match status" value="1"/>
</dbReference>
<feature type="domain" description="Disease resistance R13L4/SHOC-2-like LRR" evidence="3">
    <location>
        <begin position="48"/>
        <end position="139"/>
    </location>
</feature>
<dbReference type="STRING" id="1754190.A0A1Y1ZJ69"/>
<dbReference type="InterPro" id="IPR032675">
    <property type="entry name" value="LRR_dom_sf"/>
</dbReference>
<dbReference type="PANTHER" id="PTHR48051:SF1">
    <property type="entry name" value="RAS SUPPRESSOR PROTEIN 1"/>
    <property type="match status" value="1"/>
</dbReference>
<keyword evidence="2" id="KW-0677">Repeat</keyword>
<dbReference type="EMBL" id="MCOG01000395">
    <property type="protein sequence ID" value="ORY10292.1"/>
    <property type="molecule type" value="Genomic_DNA"/>
</dbReference>
<evidence type="ECO:0000313" key="4">
    <source>
        <dbReference type="EMBL" id="ORY10292.1"/>
    </source>
</evidence>
<sequence>MVNEVPMSLSKLSNLKEIDISNNDFIQFPSSIGSLPSLKILNAEDCEKLKSLPDSIGNLETLEELYLNNCAIKSLPDSFSNLKHLKVLKMYENKLSTIPQALSKITSLEEINISKNKIDDEIPVSLNDLPNLKKFEIEGNINIKGKTLTNKSLIYCSYLDYDDYESKTISLCKAKDMDCFQFFDDIIGNCPKEASTTTTTTNPKKESLEKIFLL</sequence>
<keyword evidence="5" id="KW-1185">Reference proteome</keyword>
<dbReference type="SUPFAM" id="SSF52058">
    <property type="entry name" value="L domain-like"/>
    <property type="match status" value="1"/>
</dbReference>
<keyword evidence="1" id="KW-0433">Leucine-rich repeat</keyword>
<reference evidence="4 5" key="1">
    <citation type="submission" date="2016-08" db="EMBL/GenBank/DDBJ databases">
        <title>A Parts List for Fungal Cellulosomes Revealed by Comparative Genomics.</title>
        <authorList>
            <consortium name="DOE Joint Genome Institute"/>
            <person name="Haitjema C.H."/>
            <person name="Gilmore S.P."/>
            <person name="Henske J.K."/>
            <person name="Solomon K.V."/>
            <person name="De Groot R."/>
            <person name="Kuo A."/>
            <person name="Mondo S.J."/>
            <person name="Salamov A.A."/>
            <person name="Labutti K."/>
            <person name="Zhao Z."/>
            <person name="Chiniquy J."/>
            <person name="Barry K."/>
            <person name="Brewer H.M."/>
            <person name="Purvine S.O."/>
            <person name="Wright A.T."/>
            <person name="Boxma B."/>
            <person name="Van Alen T."/>
            <person name="Hackstein J.H."/>
            <person name="Baker S.E."/>
            <person name="Grigoriev I.V."/>
            <person name="O'Malley M.A."/>
        </authorList>
    </citation>
    <scope>NUCLEOTIDE SEQUENCE [LARGE SCALE GENOMIC DNA]</scope>
    <source>
        <strain evidence="4 5">G1</strain>
    </source>
</reference>
<dbReference type="Gene3D" id="3.80.10.10">
    <property type="entry name" value="Ribonuclease Inhibitor"/>
    <property type="match status" value="1"/>
</dbReference>
<comment type="caution">
    <text evidence="4">The sequence shown here is derived from an EMBL/GenBank/DDBJ whole genome shotgun (WGS) entry which is preliminary data.</text>
</comment>
<dbReference type="AlphaFoldDB" id="A0A1Y1ZJ69"/>
<dbReference type="InterPro" id="IPR001611">
    <property type="entry name" value="Leu-rich_rpt"/>
</dbReference>
<dbReference type="Pfam" id="PF23598">
    <property type="entry name" value="LRR_14"/>
    <property type="match status" value="1"/>
</dbReference>
<accession>A0A1Y1ZJ69</accession>
<dbReference type="GO" id="GO:0005737">
    <property type="term" value="C:cytoplasm"/>
    <property type="evidence" value="ECO:0007669"/>
    <property type="project" value="TreeGrafter"/>
</dbReference>
<dbReference type="InterPro" id="IPR055414">
    <property type="entry name" value="LRR_R13L4/SHOC2-like"/>
</dbReference>
<dbReference type="SMART" id="SM00369">
    <property type="entry name" value="LRR_TYP"/>
    <property type="match status" value="3"/>
</dbReference>
<evidence type="ECO:0000256" key="1">
    <source>
        <dbReference type="ARBA" id="ARBA00022614"/>
    </source>
</evidence>
<evidence type="ECO:0000256" key="2">
    <source>
        <dbReference type="ARBA" id="ARBA00022737"/>
    </source>
</evidence>
<proteinExistence type="predicted"/>
<gene>
    <name evidence="4" type="ORF">LY90DRAFT_518715</name>
</gene>
<protein>
    <submittedName>
        <fullName evidence="4">L domain-like protein</fullName>
    </submittedName>
</protein>
<evidence type="ECO:0000313" key="5">
    <source>
        <dbReference type="Proteomes" id="UP000193920"/>
    </source>
</evidence>
<name>A0A1Y1ZJ69_9FUNG</name>
<dbReference type="PANTHER" id="PTHR48051">
    <property type="match status" value="1"/>
</dbReference>
<evidence type="ECO:0000259" key="3">
    <source>
        <dbReference type="Pfam" id="PF23598"/>
    </source>
</evidence>